<keyword evidence="5" id="KW-0732">Signal</keyword>
<keyword evidence="2 12" id="KW-0245">EGF-like domain</keyword>
<accession>A0A060YDH4</accession>
<name>A0A060YDH4_ONCMY</name>
<dbReference type="InterPro" id="IPR011042">
    <property type="entry name" value="6-blade_b-propeller_TolB-like"/>
</dbReference>
<evidence type="ECO:0000256" key="1">
    <source>
        <dbReference type="ARBA" id="ARBA00004479"/>
    </source>
</evidence>
<evidence type="ECO:0000256" key="5">
    <source>
        <dbReference type="ARBA" id="ARBA00022729"/>
    </source>
</evidence>
<dbReference type="InterPro" id="IPR001881">
    <property type="entry name" value="EGF-like_Ca-bd_dom"/>
</dbReference>
<dbReference type="FunFam" id="2.120.10.30:FF:000241">
    <property type="entry name" value="Low-density lipoprotein receptor-related protein 6"/>
    <property type="match status" value="1"/>
</dbReference>
<dbReference type="SUPFAM" id="SSF57196">
    <property type="entry name" value="EGF/Laminin"/>
    <property type="match status" value="2"/>
</dbReference>
<dbReference type="GO" id="GO:0042813">
    <property type="term" value="F:Wnt receptor activity"/>
    <property type="evidence" value="ECO:0007669"/>
    <property type="project" value="TreeGrafter"/>
</dbReference>
<evidence type="ECO:0000256" key="6">
    <source>
        <dbReference type="ARBA" id="ARBA00022737"/>
    </source>
</evidence>
<dbReference type="PROSITE" id="PS01186">
    <property type="entry name" value="EGF_2"/>
    <property type="match status" value="2"/>
</dbReference>
<dbReference type="InterPro" id="IPR018097">
    <property type="entry name" value="EGF_Ca-bd_CS"/>
</dbReference>
<protein>
    <recommendedName>
        <fullName evidence="15">EGF-like domain-containing protein</fullName>
    </recommendedName>
</protein>
<dbReference type="SUPFAM" id="SSF63825">
    <property type="entry name" value="YWTD domain"/>
    <property type="match status" value="1"/>
</dbReference>
<feature type="domain" description="EGF-like" evidence="15">
    <location>
        <begin position="68"/>
        <end position="107"/>
    </location>
</feature>
<dbReference type="PROSITE" id="PS51120">
    <property type="entry name" value="LDLRB"/>
    <property type="match status" value="2"/>
</dbReference>
<comment type="caution">
    <text evidence="12">Lacks conserved residue(s) required for the propagation of feature annotation.</text>
</comment>
<keyword evidence="8" id="KW-0472">Membrane</keyword>
<dbReference type="AlphaFoldDB" id="A0A060YDH4"/>
<dbReference type="GO" id="GO:0017147">
    <property type="term" value="F:Wnt-protein binding"/>
    <property type="evidence" value="ECO:0007669"/>
    <property type="project" value="TreeGrafter"/>
</dbReference>
<feature type="compositionally biased region" description="Gly residues" evidence="14">
    <location>
        <begin position="329"/>
        <end position="338"/>
    </location>
</feature>
<evidence type="ECO:0000256" key="7">
    <source>
        <dbReference type="ARBA" id="ARBA00022989"/>
    </source>
</evidence>
<dbReference type="Pfam" id="PF00058">
    <property type="entry name" value="Ldl_recept_b"/>
    <property type="match status" value="2"/>
</dbReference>
<feature type="region of interest" description="Disordered" evidence="14">
    <location>
        <begin position="306"/>
        <end position="338"/>
    </location>
</feature>
<keyword evidence="6" id="KW-0677">Repeat</keyword>
<dbReference type="PaxDb" id="8022-A0A060YDH4"/>
<dbReference type="EMBL" id="FR907918">
    <property type="protein sequence ID" value="CDQ87449.1"/>
    <property type="molecule type" value="Genomic_DNA"/>
</dbReference>
<dbReference type="SMART" id="SM00181">
    <property type="entry name" value="EGF"/>
    <property type="match status" value="2"/>
</dbReference>
<organism evidence="16 17">
    <name type="scientific">Oncorhynchus mykiss</name>
    <name type="common">Rainbow trout</name>
    <name type="synonym">Salmo gairdneri</name>
    <dbReference type="NCBI Taxonomy" id="8022"/>
    <lineage>
        <taxon>Eukaryota</taxon>
        <taxon>Metazoa</taxon>
        <taxon>Chordata</taxon>
        <taxon>Craniata</taxon>
        <taxon>Vertebrata</taxon>
        <taxon>Euteleostomi</taxon>
        <taxon>Actinopterygii</taxon>
        <taxon>Neopterygii</taxon>
        <taxon>Teleostei</taxon>
        <taxon>Protacanthopterygii</taxon>
        <taxon>Salmoniformes</taxon>
        <taxon>Salmonidae</taxon>
        <taxon>Salmoninae</taxon>
        <taxon>Oncorhynchus</taxon>
    </lineage>
</organism>
<dbReference type="InterPro" id="IPR049883">
    <property type="entry name" value="NOTCH1_EGF-like"/>
</dbReference>
<keyword evidence="10" id="KW-0675">Receptor</keyword>
<dbReference type="GO" id="GO:0005886">
    <property type="term" value="C:plasma membrane"/>
    <property type="evidence" value="ECO:0007669"/>
    <property type="project" value="TreeGrafter"/>
</dbReference>
<dbReference type="FunFam" id="2.10.25.10:FF:000009">
    <property type="entry name" value="Low-density lipoprotein receptor isoform 1"/>
    <property type="match status" value="1"/>
</dbReference>
<dbReference type="InterPro" id="IPR000152">
    <property type="entry name" value="EGF-type_Asp/Asn_hydroxyl_site"/>
</dbReference>
<evidence type="ECO:0000256" key="8">
    <source>
        <dbReference type="ARBA" id="ARBA00023136"/>
    </source>
</evidence>
<dbReference type="Gene3D" id="2.120.10.30">
    <property type="entry name" value="TolB, C-terminal domain"/>
    <property type="match status" value="1"/>
</dbReference>
<evidence type="ECO:0000256" key="9">
    <source>
        <dbReference type="ARBA" id="ARBA00023157"/>
    </source>
</evidence>
<dbReference type="Gene3D" id="2.10.25.10">
    <property type="entry name" value="Laminin"/>
    <property type="match status" value="2"/>
</dbReference>
<dbReference type="STRING" id="8022.A0A060YDH4"/>
<dbReference type="Pfam" id="PF07645">
    <property type="entry name" value="EGF_CA"/>
    <property type="match status" value="1"/>
</dbReference>
<reference evidence="16" key="2">
    <citation type="submission" date="2014-03" db="EMBL/GenBank/DDBJ databases">
        <authorList>
            <person name="Genoscope - CEA"/>
        </authorList>
    </citation>
    <scope>NUCLEOTIDE SEQUENCE</scope>
</reference>
<comment type="subcellular location">
    <subcellularLocation>
        <location evidence="1">Membrane</location>
        <topology evidence="1">Single-pass type I membrane protein</topology>
    </subcellularLocation>
</comment>
<feature type="domain" description="EGF-like" evidence="15">
    <location>
        <begin position="28"/>
        <end position="67"/>
    </location>
</feature>
<keyword evidence="7" id="KW-1133">Transmembrane helix</keyword>
<keyword evidence="3" id="KW-0254">Endocytosis</keyword>
<dbReference type="PROSITE" id="PS01187">
    <property type="entry name" value="EGF_CA"/>
    <property type="match status" value="1"/>
</dbReference>
<dbReference type="InterPro" id="IPR000742">
    <property type="entry name" value="EGF"/>
</dbReference>
<dbReference type="CDD" id="cd00054">
    <property type="entry name" value="EGF_CA"/>
    <property type="match status" value="2"/>
</dbReference>
<proteinExistence type="predicted"/>
<feature type="repeat" description="LDL-receptor class B" evidence="13">
    <location>
        <begin position="201"/>
        <end position="244"/>
    </location>
</feature>
<evidence type="ECO:0000256" key="10">
    <source>
        <dbReference type="ARBA" id="ARBA00023170"/>
    </source>
</evidence>
<keyword evidence="9 12" id="KW-1015">Disulfide bond</keyword>
<evidence type="ECO:0000256" key="14">
    <source>
        <dbReference type="SAM" id="MobiDB-lite"/>
    </source>
</evidence>
<dbReference type="PANTHER" id="PTHR46513">
    <property type="entry name" value="VITELLOGENIN RECEPTOR-LIKE PROTEIN-RELATED-RELATED"/>
    <property type="match status" value="1"/>
</dbReference>
<dbReference type="GO" id="GO:0060070">
    <property type="term" value="P:canonical Wnt signaling pathway"/>
    <property type="evidence" value="ECO:0007669"/>
    <property type="project" value="TreeGrafter"/>
</dbReference>
<dbReference type="Pfam" id="PF14670">
    <property type="entry name" value="FXa_inhibition"/>
    <property type="match status" value="1"/>
</dbReference>
<dbReference type="GO" id="GO:0005509">
    <property type="term" value="F:calcium ion binding"/>
    <property type="evidence" value="ECO:0007669"/>
    <property type="project" value="InterPro"/>
</dbReference>
<reference evidence="16" key="1">
    <citation type="journal article" date="2014" name="Nat. Commun.">
        <title>The rainbow trout genome provides novel insights into evolution after whole-genome duplication in vertebrates.</title>
        <authorList>
            <person name="Berthelot C."/>
            <person name="Brunet F."/>
            <person name="Chalopin D."/>
            <person name="Juanchich A."/>
            <person name="Bernard M."/>
            <person name="Noel B."/>
            <person name="Bento P."/>
            <person name="Da Silva C."/>
            <person name="Labadie K."/>
            <person name="Alberti A."/>
            <person name="Aury J.M."/>
            <person name="Louis A."/>
            <person name="Dehais P."/>
            <person name="Bardou P."/>
            <person name="Montfort J."/>
            <person name="Klopp C."/>
            <person name="Cabau C."/>
            <person name="Gaspin C."/>
            <person name="Thorgaard G.H."/>
            <person name="Boussaha M."/>
            <person name="Quillet E."/>
            <person name="Guyomard R."/>
            <person name="Galiana D."/>
            <person name="Bobe J."/>
            <person name="Volff J.N."/>
            <person name="Genet C."/>
            <person name="Wincker P."/>
            <person name="Jaillon O."/>
            <person name="Roest Crollius H."/>
            <person name="Guiguen Y."/>
        </authorList>
    </citation>
    <scope>NUCLEOTIDE SEQUENCE [LARGE SCALE GENOMIC DNA]</scope>
</reference>
<feature type="compositionally biased region" description="Basic and acidic residues" evidence="14">
    <location>
        <begin position="310"/>
        <end position="328"/>
    </location>
</feature>
<dbReference type="InterPro" id="IPR050778">
    <property type="entry name" value="Cueball_EGF_LRP_Nidogen"/>
</dbReference>
<feature type="disulfide bond" evidence="12">
    <location>
        <begin position="72"/>
        <end position="82"/>
    </location>
</feature>
<dbReference type="GO" id="GO:0006897">
    <property type="term" value="P:endocytosis"/>
    <property type="evidence" value="ECO:0007669"/>
    <property type="project" value="UniProtKB-KW"/>
</dbReference>
<keyword evidence="4" id="KW-0812">Transmembrane</keyword>
<feature type="repeat" description="LDL-receptor class B" evidence="13">
    <location>
        <begin position="245"/>
        <end position="288"/>
    </location>
</feature>
<dbReference type="SMART" id="SM00179">
    <property type="entry name" value="EGF_CA"/>
    <property type="match status" value="2"/>
</dbReference>
<evidence type="ECO:0000259" key="15">
    <source>
        <dbReference type="PROSITE" id="PS50026"/>
    </source>
</evidence>
<evidence type="ECO:0000256" key="2">
    <source>
        <dbReference type="ARBA" id="ARBA00022536"/>
    </source>
</evidence>
<evidence type="ECO:0000256" key="11">
    <source>
        <dbReference type="ARBA" id="ARBA00023180"/>
    </source>
</evidence>
<gene>
    <name evidence="16" type="ORF">GSONMT00040212001</name>
</gene>
<dbReference type="Proteomes" id="UP000193380">
    <property type="component" value="Unassembled WGS sequence"/>
</dbReference>
<evidence type="ECO:0000313" key="17">
    <source>
        <dbReference type="Proteomes" id="UP000193380"/>
    </source>
</evidence>
<dbReference type="PROSITE" id="PS50026">
    <property type="entry name" value="EGF_3"/>
    <property type="match status" value="2"/>
</dbReference>
<evidence type="ECO:0000256" key="4">
    <source>
        <dbReference type="ARBA" id="ARBA00022692"/>
    </source>
</evidence>
<evidence type="ECO:0000256" key="13">
    <source>
        <dbReference type="PROSITE-ProRule" id="PRU00461"/>
    </source>
</evidence>
<sequence length="338" mass="38322">MAWRIVTKYNTYKNLPLLVVISDLCLPGLNECALNNGGCSHICLDRPIGYECHCPTGYQLLDKRTCGDIDECESPNACSQICINYKGDFKCECYQGYEMDPVTKTCKAEGKSPYLMFTNRHEIRRVDPVKKDYSQVLATQKNAVALDIDVANNRLFWCDRFHRNIYSALIPEASVPSQQVILVDSGSLLSPEGLALDWVQHNLYWTDSGHKTVSVASAYDGLKRRVLVDTELSEPRAIALDPQHGFMYWSDWGTRAKIEKAGMNGVDRQVLVSDNIEWPNGITLGKRARTLSHRLAYMVTYIHTHTRTQTRTDPERPRRTHAHTREGRGGGGFTQHHF</sequence>
<dbReference type="SMART" id="SM00135">
    <property type="entry name" value="LY"/>
    <property type="match status" value="3"/>
</dbReference>
<evidence type="ECO:0000256" key="3">
    <source>
        <dbReference type="ARBA" id="ARBA00022583"/>
    </source>
</evidence>
<dbReference type="PROSITE" id="PS00010">
    <property type="entry name" value="ASX_HYDROXYL"/>
    <property type="match status" value="2"/>
</dbReference>
<evidence type="ECO:0000313" key="16">
    <source>
        <dbReference type="EMBL" id="CDQ87449.1"/>
    </source>
</evidence>
<evidence type="ECO:0000256" key="12">
    <source>
        <dbReference type="PROSITE-ProRule" id="PRU00076"/>
    </source>
</evidence>
<keyword evidence="11" id="KW-0325">Glycoprotein</keyword>
<dbReference type="InterPro" id="IPR000033">
    <property type="entry name" value="LDLR_classB_rpt"/>
</dbReference>